<sequence>QTFPEGLYWVICRHWDNGKMQWQLKAKEGEILVGTNIFHRKLRKIRNLIGLRKGELKEMRKHA</sequence>
<dbReference type="EMBL" id="BARU01042229">
    <property type="protein sequence ID" value="GAH82590.1"/>
    <property type="molecule type" value="Genomic_DNA"/>
</dbReference>
<dbReference type="AlphaFoldDB" id="X1JMC1"/>
<organism evidence="1">
    <name type="scientific">marine sediment metagenome</name>
    <dbReference type="NCBI Taxonomy" id="412755"/>
    <lineage>
        <taxon>unclassified sequences</taxon>
        <taxon>metagenomes</taxon>
        <taxon>ecological metagenomes</taxon>
    </lineage>
</organism>
<comment type="caution">
    <text evidence="1">The sequence shown here is derived from an EMBL/GenBank/DDBJ whole genome shotgun (WGS) entry which is preliminary data.</text>
</comment>
<evidence type="ECO:0000313" key="1">
    <source>
        <dbReference type="EMBL" id="GAH82590.1"/>
    </source>
</evidence>
<protein>
    <submittedName>
        <fullName evidence="1">Uncharacterized protein</fullName>
    </submittedName>
</protein>
<feature type="non-terminal residue" evidence="1">
    <location>
        <position position="1"/>
    </location>
</feature>
<proteinExistence type="predicted"/>
<reference evidence="1" key="1">
    <citation type="journal article" date="2014" name="Front. Microbiol.">
        <title>High frequency of phylogenetically diverse reductive dehalogenase-homologous genes in deep subseafloor sedimentary metagenomes.</title>
        <authorList>
            <person name="Kawai M."/>
            <person name="Futagami T."/>
            <person name="Toyoda A."/>
            <person name="Takaki Y."/>
            <person name="Nishi S."/>
            <person name="Hori S."/>
            <person name="Arai W."/>
            <person name="Tsubouchi T."/>
            <person name="Morono Y."/>
            <person name="Uchiyama I."/>
            <person name="Ito T."/>
            <person name="Fujiyama A."/>
            <person name="Inagaki F."/>
            <person name="Takami H."/>
        </authorList>
    </citation>
    <scope>NUCLEOTIDE SEQUENCE</scope>
    <source>
        <strain evidence="1">Expedition CK06-06</strain>
    </source>
</reference>
<name>X1JMC1_9ZZZZ</name>
<gene>
    <name evidence="1" type="ORF">S03H2_64928</name>
</gene>
<accession>X1JMC1</accession>